<dbReference type="AlphaFoldDB" id="A0A7J7Z5W6"/>
<feature type="compositionally biased region" description="Basic and acidic residues" evidence="1">
    <location>
        <begin position="118"/>
        <end position="136"/>
    </location>
</feature>
<accession>A0A7J7Z5W6</accession>
<proteinExistence type="predicted"/>
<evidence type="ECO:0000313" key="2">
    <source>
        <dbReference type="EMBL" id="KAF6369336.1"/>
    </source>
</evidence>
<feature type="region of interest" description="Disordered" evidence="1">
    <location>
        <begin position="110"/>
        <end position="153"/>
    </location>
</feature>
<comment type="caution">
    <text evidence="2">The sequence shown here is derived from an EMBL/GenBank/DDBJ whole genome shotgun (WGS) entry which is preliminary data.</text>
</comment>
<gene>
    <name evidence="2" type="ORF">mMyoMyo1_010684</name>
</gene>
<reference evidence="2 3" key="1">
    <citation type="journal article" date="2020" name="Nature">
        <title>Six reference-quality genomes reveal evolution of bat adaptations.</title>
        <authorList>
            <person name="Jebb D."/>
            <person name="Huang Z."/>
            <person name="Pippel M."/>
            <person name="Hughes G.M."/>
            <person name="Lavrichenko K."/>
            <person name="Devanna P."/>
            <person name="Winkler S."/>
            <person name="Jermiin L.S."/>
            <person name="Skirmuntt E.C."/>
            <person name="Katzourakis A."/>
            <person name="Burkitt-Gray L."/>
            <person name="Ray D.A."/>
            <person name="Sullivan K.A.M."/>
            <person name="Roscito J.G."/>
            <person name="Kirilenko B.M."/>
            <person name="Davalos L.M."/>
            <person name="Corthals A.P."/>
            <person name="Power M.L."/>
            <person name="Jones G."/>
            <person name="Ransome R.D."/>
            <person name="Dechmann D.K.N."/>
            <person name="Locatelli A.G."/>
            <person name="Puechmaille S.J."/>
            <person name="Fedrigo O."/>
            <person name="Jarvis E.D."/>
            <person name="Hiller M."/>
            <person name="Vernes S.C."/>
            <person name="Myers E.W."/>
            <person name="Teeling E.C."/>
        </authorList>
    </citation>
    <scope>NUCLEOTIDE SEQUENCE [LARGE SCALE GENOMIC DNA]</scope>
    <source>
        <strain evidence="2">MMyoMyo1</strain>
        <tissue evidence="2">Flight muscle</tissue>
    </source>
</reference>
<protein>
    <submittedName>
        <fullName evidence="2">Uncharacterized protein</fullName>
    </submittedName>
</protein>
<evidence type="ECO:0000313" key="3">
    <source>
        <dbReference type="Proteomes" id="UP000527355"/>
    </source>
</evidence>
<dbReference type="EMBL" id="JABWUV010000003">
    <property type="protein sequence ID" value="KAF6369336.1"/>
    <property type="molecule type" value="Genomic_DNA"/>
</dbReference>
<organism evidence="2 3">
    <name type="scientific">Myotis myotis</name>
    <name type="common">Greater mouse-eared bat</name>
    <name type="synonym">Vespertilio myotis</name>
    <dbReference type="NCBI Taxonomy" id="51298"/>
    <lineage>
        <taxon>Eukaryota</taxon>
        <taxon>Metazoa</taxon>
        <taxon>Chordata</taxon>
        <taxon>Craniata</taxon>
        <taxon>Vertebrata</taxon>
        <taxon>Euteleostomi</taxon>
        <taxon>Mammalia</taxon>
        <taxon>Eutheria</taxon>
        <taxon>Laurasiatheria</taxon>
        <taxon>Chiroptera</taxon>
        <taxon>Yangochiroptera</taxon>
        <taxon>Vespertilionidae</taxon>
        <taxon>Myotis</taxon>
    </lineage>
</organism>
<name>A0A7J7Z5W6_MYOMY</name>
<keyword evidence="3" id="KW-1185">Reference proteome</keyword>
<sequence length="223" mass="23619">MPDAWKVPLPSAFHPFCCKDLWSSEGLSRSQPPARSVKLILHRPQGPLLWLRSEREMLGGCLGKVATLKIGAPNGTPSPLFIAFQTPLSKKHKYAFLILKASPELINLTGEMGTGEGRGARERGAHCDPGEADRLGQEAPPSRPAPGAPRGGMVSPSVVTLGGGFSHYAPPQQIKPLAPSSPSVLILPPSLGDCLLVLSCSSLASLLSLSLRLCSSHPRPFIV</sequence>
<dbReference type="Proteomes" id="UP000527355">
    <property type="component" value="Unassembled WGS sequence"/>
</dbReference>
<evidence type="ECO:0000256" key="1">
    <source>
        <dbReference type="SAM" id="MobiDB-lite"/>
    </source>
</evidence>